<dbReference type="InterPro" id="IPR037066">
    <property type="entry name" value="Plug_dom_sf"/>
</dbReference>
<dbReference type="InterPro" id="IPR036942">
    <property type="entry name" value="Beta-barrel_TonB_sf"/>
</dbReference>
<keyword evidence="15" id="KW-0675">Receptor</keyword>
<feature type="domain" description="TonB-dependent receptor-like beta-barrel" evidence="13">
    <location>
        <begin position="293"/>
        <end position="727"/>
    </location>
</feature>
<keyword evidence="3 11" id="KW-1134">Transmembrane beta strand</keyword>
<dbReference type="PANTHER" id="PTHR32552:SF81">
    <property type="entry name" value="TONB-DEPENDENT OUTER MEMBRANE RECEPTOR"/>
    <property type="match status" value="1"/>
</dbReference>
<feature type="domain" description="TonB-dependent receptor plug" evidence="14">
    <location>
        <begin position="121"/>
        <end position="225"/>
    </location>
</feature>
<evidence type="ECO:0000256" key="5">
    <source>
        <dbReference type="ARBA" id="ARBA00022692"/>
    </source>
</evidence>
<keyword evidence="8 12" id="KW-0798">TonB box</keyword>
<evidence type="ECO:0000313" key="15">
    <source>
        <dbReference type="EMBL" id="TBN03652.1"/>
    </source>
</evidence>
<dbReference type="OrthoDB" id="9782587at2"/>
<evidence type="ECO:0000256" key="6">
    <source>
        <dbReference type="ARBA" id="ARBA00023004"/>
    </source>
</evidence>
<dbReference type="PROSITE" id="PS52016">
    <property type="entry name" value="TONB_DEPENDENT_REC_3"/>
    <property type="match status" value="1"/>
</dbReference>
<keyword evidence="9 11" id="KW-0472">Membrane</keyword>
<evidence type="ECO:0000256" key="4">
    <source>
        <dbReference type="ARBA" id="ARBA00022496"/>
    </source>
</evidence>
<gene>
    <name evidence="15" type="ORF">EYD45_09035</name>
</gene>
<evidence type="ECO:0000256" key="1">
    <source>
        <dbReference type="ARBA" id="ARBA00004571"/>
    </source>
</evidence>
<protein>
    <submittedName>
        <fullName evidence="15">TonB-dependent receptor</fullName>
    </submittedName>
</protein>
<proteinExistence type="inferred from homology"/>
<evidence type="ECO:0000259" key="13">
    <source>
        <dbReference type="Pfam" id="PF00593"/>
    </source>
</evidence>
<dbReference type="Proteomes" id="UP000291142">
    <property type="component" value="Unassembled WGS sequence"/>
</dbReference>
<dbReference type="PANTHER" id="PTHR32552">
    <property type="entry name" value="FERRICHROME IRON RECEPTOR-RELATED"/>
    <property type="match status" value="1"/>
</dbReference>
<dbReference type="EMBL" id="SIRT01000006">
    <property type="protein sequence ID" value="TBN03652.1"/>
    <property type="molecule type" value="Genomic_DNA"/>
</dbReference>
<dbReference type="GO" id="GO:0009279">
    <property type="term" value="C:cell outer membrane"/>
    <property type="evidence" value="ECO:0007669"/>
    <property type="project" value="UniProtKB-SubCell"/>
</dbReference>
<comment type="subcellular location">
    <subcellularLocation>
        <location evidence="1 11">Cell outer membrane</location>
        <topology evidence="1 11">Multi-pass membrane protein</topology>
    </subcellularLocation>
</comment>
<dbReference type="GO" id="GO:0006826">
    <property type="term" value="P:iron ion transport"/>
    <property type="evidence" value="ECO:0007669"/>
    <property type="project" value="UniProtKB-KW"/>
</dbReference>
<reference evidence="15 16" key="1">
    <citation type="submission" date="2019-02" db="EMBL/GenBank/DDBJ databases">
        <title>Hyunsoonleella sp., isolated from marine sediment.</title>
        <authorList>
            <person name="Liu B.-T."/>
        </authorList>
    </citation>
    <scope>NUCLEOTIDE SEQUENCE [LARGE SCALE GENOMIC DNA]</scope>
    <source>
        <strain evidence="15 16">T58</strain>
    </source>
</reference>
<evidence type="ECO:0000313" key="16">
    <source>
        <dbReference type="Proteomes" id="UP000291142"/>
    </source>
</evidence>
<keyword evidence="16" id="KW-1185">Reference proteome</keyword>
<evidence type="ECO:0000256" key="7">
    <source>
        <dbReference type="ARBA" id="ARBA00023065"/>
    </source>
</evidence>
<keyword evidence="10 11" id="KW-0998">Cell outer membrane</keyword>
<evidence type="ECO:0000256" key="12">
    <source>
        <dbReference type="RuleBase" id="RU003357"/>
    </source>
</evidence>
<dbReference type="AlphaFoldDB" id="A0A4Q9FEL8"/>
<evidence type="ECO:0000259" key="14">
    <source>
        <dbReference type="Pfam" id="PF07715"/>
    </source>
</evidence>
<dbReference type="InterPro" id="IPR039426">
    <property type="entry name" value="TonB-dep_rcpt-like"/>
</dbReference>
<comment type="caution">
    <text evidence="15">The sequence shown here is derived from an EMBL/GenBank/DDBJ whole genome shotgun (WGS) entry which is preliminary data.</text>
</comment>
<keyword evidence="6" id="KW-0408">Iron</keyword>
<comment type="similarity">
    <text evidence="11 12">Belongs to the TonB-dependent receptor family.</text>
</comment>
<keyword evidence="5 11" id="KW-0812">Transmembrane</keyword>
<keyword evidence="7" id="KW-0406">Ion transport</keyword>
<evidence type="ECO:0000256" key="3">
    <source>
        <dbReference type="ARBA" id="ARBA00022452"/>
    </source>
</evidence>
<dbReference type="Pfam" id="PF00593">
    <property type="entry name" value="TonB_dep_Rec_b-barrel"/>
    <property type="match status" value="1"/>
</dbReference>
<dbReference type="Gene3D" id="2.40.170.20">
    <property type="entry name" value="TonB-dependent receptor, beta-barrel domain"/>
    <property type="match status" value="1"/>
</dbReference>
<dbReference type="InterPro" id="IPR000531">
    <property type="entry name" value="Beta-barrel_TonB"/>
</dbReference>
<dbReference type="SUPFAM" id="SSF56935">
    <property type="entry name" value="Porins"/>
    <property type="match status" value="1"/>
</dbReference>
<dbReference type="InterPro" id="IPR012910">
    <property type="entry name" value="Plug_dom"/>
</dbReference>
<keyword evidence="4" id="KW-0410">Iron transport</keyword>
<accession>A0A4Q9FEL8</accession>
<evidence type="ECO:0000256" key="11">
    <source>
        <dbReference type="PROSITE-ProRule" id="PRU01360"/>
    </source>
</evidence>
<dbReference type="Pfam" id="PF07715">
    <property type="entry name" value="Plug"/>
    <property type="match status" value="1"/>
</dbReference>
<evidence type="ECO:0000256" key="8">
    <source>
        <dbReference type="ARBA" id="ARBA00023077"/>
    </source>
</evidence>
<evidence type="ECO:0000256" key="9">
    <source>
        <dbReference type="ARBA" id="ARBA00023136"/>
    </source>
</evidence>
<sequence length="769" mass="86107">MYFAGVKKKLFLSIVFGIVFQQIYYSQASNKNKIIDGESGDLLSNISITKIKNDSTFVSVSGYFIINSSGFYSFSKEGYISKKIKLNIKQAYTIALKKRPALLNEVVVNASHLPTRLKLSSTSTALISTKVIERGNNININEALNRIPGIFMQTGALNTNRITIRGVGSRNLFGTAKIRAYFKDIPLTNGSGETSLEDFELGAISRIEITKGATSSIYGAGLGGVIQLIPKKAISNDLSIENETTIGSFGLIKNLSQFNYGDSKHNVKLVYSNTDSDGYRDNNQYSRQSVTLSTTHKINTKNELSFFGVFSDLKAFIPSALNESDFRNKPKSAAFTWAQSKGFEDTKRSILGVSLHHKFNNNLSQNTSVFTSFRNSYETRPFNILDESVFGYGVRHRLVGNFAIKDRMVKWTSGIEFFRDNYDYQTFENRYRDFPEGTGSVQGVALSNFKEERQYYNLFFEGRYNISSKTDVVLGLNYNKTNYNLEDEFPTSTSNPDQSGSFSFNGIFSPKLGVLYRLNKNSNIYSNISHGFSPLSLQETLLPDGQINNSLNAETGWNFELGARGVALKNRLQYNISIYRLAIKNLLVARRTAQDEFIGVNAGKTHHDGLEVDLQYNIINSNKTQLSAFGSYSLHLYKFKNFVDDTNDFSGNDLTGVPSHILNLGLDFNADFGLYGNLNIQKVGEMPITDSNSFYSESYTITNFKLGYQKTLYSQLNTNVFFGINNIFDAKYASQILINASSFGGNAPRYFYPGNPVNYYAAVALNYSF</sequence>
<evidence type="ECO:0000256" key="2">
    <source>
        <dbReference type="ARBA" id="ARBA00022448"/>
    </source>
</evidence>
<evidence type="ECO:0000256" key="10">
    <source>
        <dbReference type="ARBA" id="ARBA00023237"/>
    </source>
</evidence>
<organism evidence="15 16">
    <name type="scientific">Hyunsoonleella flava</name>
    <dbReference type="NCBI Taxonomy" id="2527939"/>
    <lineage>
        <taxon>Bacteria</taxon>
        <taxon>Pseudomonadati</taxon>
        <taxon>Bacteroidota</taxon>
        <taxon>Flavobacteriia</taxon>
        <taxon>Flavobacteriales</taxon>
        <taxon>Flavobacteriaceae</taxon>
    </lineage>
</organism>
<name>A0A4Q9FEL8_9FLAO</name>
<dbReference type="Gene3D" id="2.170.130.10">
    <property type="entry name" value="TonB-dependent receptor, plug domain"/>
    <property type="match status" value="1"/>
</dbReference>
<keyword evidence="2 11" id="KW-0813">Transport</keyword>